<accession>A0A9P9E561</accession>
<dbReference type="Proteomes" id="UP000738349">
    <property type="component" value="Unassembled WGS sequence"/>
</dbReference>
<sequence>MSEGGVIVAVVMCWHRVKSRQPTTTPLPVLWNFVSCEVSSTFIVASPQVCNRSILRSTRQDPPFRRDSSTLHQMPVFSAADLYAAFPFLGTDRQIRLLELRPAKWDNPLEGQLSLQALDYGLPQYTALSYVWGSGNEREISVNNIPLAITENLYTALKYLRYEDRPRKLWVDVICIHQFNNEERKMQVAQMSAVYEKATTVISWLGEATNNSELVMQHLRFERFSHRKDLHELLHSFWELPYWTRVWIVQEIACAKKLIFKWGREQVEGDRVDAYRKAAKPSMSLAASRNSNSRAARESPFWKFHDCLNIAYTYKEGRNRSNVLALLRDAAPLKSTEEVDKVYGLLQLLPKEFRDSLPPDYGIDFPKLSGKVMEAYQRLYRNLNLLCEFQPLWYDGKFEGCSSWLVDLRQVWKDTGTVQNRSYKDKQGNPREPRAMIIGPSLHTRGAIMSKIDKVLGPLENTMKAFSHNFQCHRRLLQSETSFAEVRDLALTHLRARFPHETDLEGILLRMLAGKKGGIPGLDNWPYTSSEVWDQVAGIDENGQEALERFGPAFELLFVRLGHRCFFTTRDGYIGLGPPCLQAGDLVCAVYGCRMLLALREQPGDAGGAITYRRFWMAFVETVKGYIIMPQVDYPNLDRRDFVAEEGDVQKSKLWSRANRTRI</sequence>
<organism evidence="2 3">
    <name type="scientific">Dactylonectria macrodidyma</name>
    <dbReference type="NCBI Taxonomy" id="307937"/>
    <lineage>
        <taxon>Eukaryota</taxon>
        <taxon>Fungi</taxon>
        <taxon>Dikarya</taxon>
        <taxon>Ascomycota</taxon>
        <taxon>Pezizomycotina</taxon>
        <taxon>Sordariomycetes</taxon>
        <taxon>Hypocreomycetidae</taxon>
        <taxon>Hypocreales</taxon>
        <taxon>Nectriaceae</taxon>
        <taxon>Dactylonectria</taxon>
    </lineage>
</organism>
<evidence type="ECO:0000259" key="1">
    <source>
        <dbReference type="Pfam" id="PF06985"/>
    </source>
</evidence>
<proteinExistence type="predicted"/>
<protein>
    <submittedName>
        <fullName evidence="2">Heterokaryon incompatibility protein-domain-containing protein</fullName>
    </submittedName>
</protein>
<dbReference type="Pfam" id="PF06985">
    <property type="entry name" value="HET"/>
    <property type="match status" value="1"/>
</dbReference>
<dbReference type="PANTHER" id="PTHR24148">
    <property type="entry name" value="ANKYRIN REPEAT DOMAIN-CONTAINING PROTEIN 39 HOMOLOG-RELATED"/>
    <property type="match status" value="1"/>
</dbReference>
<dbReference type="InterPro" id="IPR010730">
    <property type="entry name" value="HET"/>
</dbReference>
<dbReference type="InterPro" id="IPR052895">
    <property type="entry name" value="HetReg/Transcr_Mod"/>
</dbReference>
<reference evidence="2" key="1">
    <citation type="journal article" date="2021" name="Nat. Commun.">
        <title>Genetic determinants of endophytism in the Arabidopsis root mycobiome.</title>
        <authorList>
            <person name="Mesny F."/>
            <person name="Miyauchi S."/>
            <person name="Thiergart T."/>
            <person name="Pickel B."/>
            <person name="Atanasova L."/>
            <person name="Karlsson M."/>
            <person name="Huettel B."/>
            <person name="Barry K.W."/>
            <person name="Haridas S."/>
            <person name="Chen C."/>
            <person name="Bauer D."/>
            <person name="Andreopoulos W."/>
            <person name="Pangilinan J."/>
            <person name="LaButti K."/>
            <person name="Riley R."/>
            <person name="Lipzen A."/>
            <person name="Clum A."/>
            <person name="Drula E."/>
            <person name="Henrissat B."/>
            <person name="Kohler A."/>
            <person name="Grigoriev I.V."/>
            <person name="Martin F.M."/>
            <person name="Hacquard S."/>
        </authorList>
    </citation>
    <scope>NUCLEOTIDE SEQUENCE</scope>
    <source>
        <strain evidence="2">MPI-CAGE-AT-0147</strain>
    </source>
</reference>
<feature type="domain" description="Heterokaryon incompatibility" evidence="1">
    <location>
        <begin position="125"/>
        <end position="251"/>
    </location>
</feature>
<dbReference type="OrthoDB" id="3477286at2759"/>
<dbReference type="EMBL" id="JAGMUV010000017">
    <property type="protein sequence ID" value="KAH7131263.1"/>
    <property type="molecule type" value="Genomic_DNA"/>
</dbReference>
<dbReference type="PANTHER" id="PTHR24148:SF82">
    <property type="entry name" value="HETEROKARYON INCOMPATIBILITY DOMAIN-CONTAINING PROTEIN"/>
    <property type="match status" value="1"/>
</dbReference>
<comment type="caution">
    <text evidence="2">The sequence shown here is derived from an EMBL/GenBank/DDBJ whole genome shotgun (WGS) entry which is preliminary data.</text>
</comment>
<keyword evidence="3" id="KW-1185">Reference proteome</keyword>
<evidence type="ECO:0000313" key="2">
    <source>
        <dbReference type="EMBL" id="KAH7131263.1"/>
    </source>
</evidence>
<evidence type="ECO:0000313" key="3">
    <source>
        <dbReference type="Proteomes" id="UP000738349"/>
    </source>
</evidence>
<gene>
    <name evidence="2" type="ORF">EDB81DRAFT_859833</name>
</gene>
<name>A0A9P9E561_9HYPO</name>
<dbReference type="AlphaFoldDB" id="A0A9P9E561"/>